<dbReference type="InterPro" id="IPR000719">
    <property type="entry name" value="Prot_kinase_dom"/>
</dbReference>
<dbReference type="PROSITE" id="PS00107">
    <property type="entry name" value="PROTEIN_KINASE_ATP"/>
    <property type="match status" value="1"/>
</dbReference>
<evidence type="ECO:0000256" key="4">
    <source>
        <dbReference type="ARBA" id="ARBA00022741"/>
    </source>
</evidence>
<evidence type="ECO:0000256" key="6">
    <source>
        <dbReference type="ARBA" id="ARBA00022840"/>
    </source>
</evidence>
<dbReference type="RefSeq" id="WP_110986537.1">
    <property type="nucleotide sequence ID" value="NZ_CAWNWM010000007.1"/>
</dbReference>
<evidence type="ECO:0000256" key="1">
    <source>
        <dbReference type="ARBA" id="ARBA00012513"/>
    </source>
</evidence>
<dbReference type="EC" id="2.7.11.1" evidence="1"/>
<name>A0A2W1JNJ3_9CYAN</name>
<dbReference type="AlphaFoldDB" id="A0A2W1JNJ3"/>
<sequence>MLGRKLADRYKIVKSLGGGGFSKTFLAIDTQQDRRRCIVKKLQTDSDDNFTVRTARRLFSTEIKVLKRLGKYDQVPELFDNFVEDQDFFLVEQYIDGRNLKQELQWGRRWSEAKVIAFLQDILTTLAFVHRQSVIHRDLKPANIIRRRKDKKVVLIDFGSVKSQRQPSRTVVIGTSGYMPGEQSMGRPNYSSDVYAAGMIAIQALTGRDPAKGKLSANPKTGEILWRRYANVTPALAEVLDKMVRYDFRQRYSSAMDALEAIEPLAQGGFFSRRRVFQAVGFWGMALLGSGVAYEAFKRNPSLSQALKKIFSAAANREISSRQ</sequence>
<feature type="binding site" evidence="9">
    <location>
        <position position="41"/>
    </location>
    <ligand>
        <name>ATP</name>
        <dbReference type="ChEBI" id="CHEBI:30616"/>
    </ligand>
</feature>
<comment type="catalytic activity">
    <reaction evidence="8">
        <text>L-seryl-[protein] + ATP = O-phospho-L-seryl-[protein] + ADP + H(+)</text>
        <dbReference type="Rhea" id="RHEA:17989"/>
        <dbReference type="Rhea" id="RHEA-COMP:9863"/>
        <dbReference type="Rhea" id="RHEA-COMP:11604"/>
        <dbReference type="ChEBI" id="CHEBI:15378"/>
        <dbReference type="ChEBI" id="CHEBI:29999"/>
        <dbReference type="ChEBI" id="CHEBI:30616"/>
        <dbReference type="ChEBI" id="CHEBI:83421"/>
        <dbReference type="ChEBI" id="CHEBI:456216"/>
        <dbReference type="EC" id="2.7.11.1"/>
    </reaction>
</comment>
<evidence type="ECO:0000256" key="8">
    <source>
        <dbReference type="ARBA" id="ARBA00048679"/>
    </source>
</evidence>
<keyword evidence="12" id="KW-1185">Reference proteome</keyword>
<evidence type="ECO:0000256" key="2">
    <source>
        <dbReference type="ARBA" id="ARBA00022527"/>
    </source>
</evidence>
<evidence type="ECO:0000313" key="11">
    <source>
        <dbReference type="EMBL" id="PZD73015.1"/>
    </source>
</evidence>
<dbReference type="GO" id="GO:0004674">
    <property type="term" value="F:protein serine/threonine kinase activity"/>
    <property type="evidence" value="ECO:0007669"/>
    <property type="project" value="UniProtKB-KW"/>
</dbReference>
<evidence type="ECO:0000259" key="10">
    <source>
        <dbReference type="PROSITE" id="PS50011"/>
    </source>
</evidence>
<organism evidence="11 12">
    <name type="scientific">Acaryochloris thomasi RCC1774</name>
    <dbReference type="NCBI Taxonomy" id="1764569"/>
    <lineage>
        <taxon>Bacteria</taxon>
        <taxon>Bacillati</taxon>
        <taxon>Cyanobacteriota</taxon>
        <taxon>Cyanophyceae</taxon>
        <taxon>Acaryochloridales</taxon>
        <taxon>Acaryochloridaceae</taxon>
        <taxon>Acaryochloris</taxon>
        <taxon>Acaryochloris thomasi</taxon>
    </lineage>
</organism>
<evidence type="ECO:0000256" key="9">
    <source>
        <dbReference type="PROSITE-ProRule" id="PRU10141"/>
    </source>
</evidence>
<dbReference type="GO" id="GO:0106310">
    <property type="term" value="F:protein serine kinase activity"/>
    <property type="evidence" value="ECO:0007669"/>
    <property type="project" value="RHEA"/>
</dbReference>
<keyword evidence="6 9" id="KW-0067">ATP-binding</keyword>
<comment type="caution">
    <text evidence="11">The sequence shown here is derived from an EMBL/GenBank/DDBJ whole genome shotgun (WGS) entry which is preliminary data.</text>
</comment>
<evidence type="ECO:0000256" key="3">
    <source>
        <dbReference type="ARBA" id="ARBA00022679"/>
    </source>
</evidence>
<comment type="catalytic activity">
    <reaction evidence="7">
        <text>L-threonyl-[protein] + ATP = O-phospho-L-threonyl-[protein] + ADP + H(+)</text>
        <dbReference type="Rhea" id="RHEA:46608"/>
        <dbReference type="Rhea" id="RHEA-COMP:11060"/>
        <dbReference type="Rhea" id="RHEA-COMP:11605"/>
        <dbReference type="ChEBI" id="CHEBI:15378"/>
        <dbReference type="ChEBI" id="CHEBI:30013"/>
        <dbReference type="ChEBI" id="CHEBI:30616"/>
        <dbReference type="ChEBI" id="CHEBI:61977"/>
        <dbReference type="ChEBI" id="CHEBI:456216"/>
        <dbReference type="EC" id="2.7.11.1"/>
    </reaction>
</comment>
<dbReference type="EMBL" id="PQWO01000007">
    <property type="protein sequence ID" value="PZD73015.1"/>
    <property type="molecule type" value="Genomic_DNA"/>
</dbReference>
<dbReference type="InterPro" id="IPR017441">
    <property type="entry name" value="Protein_kinase_ATP_BS"/>
</dbReference>
<dbReference type="Proteomes" id="UP000248857">
    <property type="component" value="Unassembled WGS sequence"/>
</dbReference>
<proteinExistence type="predicted"/>
<dbReference type="Gene3D" id="3.30.200.20">
    <property type="entry name" value="Phosphorylase Kinase, domain 1"/>
    <property type="match status" value="1"/>
</dbReference>
<dbReference type="PANTHER" id="PTHR24363">
    <property type="entry name" value="SERINE/THREONINE PROTEIN KINASE"/>
    <property type="match status" value="1"/>
</dbReference>
<keyword evidence="2" id="KW-0723">Serine/threonine-protein kinase</keyword>
<dbReference type="GO" id="GO:0005524">
    <property type="term" value="F:ATP binding"/>
    <property type="evidence" value="ECO:0007669"/>
    <property type="project" value="UniProtKB-UniRule"/>
</dbReference>
<reference evidence="11 12" key="1">
    <citation type="journal article" date="2018" name="Sci. Rep.">
        <title>A novel species of the marine cyanobacterium Acaryochloris with a unique pigment content and lifestyle.</title>
        <authorList>
            <person name="Partensky F."/>
            <person name="Six C."/>
            <person name="Ratin M."/>
            <person name="Garczarek L."/>
            <person name="Vaulot D."/>
            <person name="Probert I."/>
            <person name="Calteau A."/>
            <person name="Gourvil P."/>
            <person name="Marie D."/>
            <person name="Grebert T."/>
            <person name="Bouchier C."/>
            <person name="Le Panse S."/>
            <person name="Gachenot M."/>
            <person name="Rodriguez F."/>
            <person name="Garrido J.L."/>
        </authorList>
    </citation>
    <scope>NUCLEOTIDE SEQUENCE [LARGE SCALE GENOMIC DNA]</scope>
    <source>
        <strain evidence="11 12">RCC1774</strain>
    </source>
</reference>
<accession>A0A2W1JNJ3</accession>
<feature type="domain" description="Protein kinase" evidence="10">
    <location>
        <begin position="10"/>
        <end position="266"/>
    </location>
</feature>
<keyword evidence="5 11" id="KW-0418">Kinase</keyword>
<dbReference type="SUPFAM" id="SSF56112">
    <property type="entry name" value="Protein kinase-like (PK-like)"/>
    <property type="match status" value="1"/>
</dbReference>
<dbReference type="PANTHER" id="PTHR24363:SF0">
    <property type="entry name" value="SERINE_THREONINE KINASE LIKE DOMAIN CONTAINING 1"/>
    <property type="match status" value="1"/>
</dbReference>
<dbReference type="Pfam" id="PF00069">
    <property type="entry name" value="Pkinase"/>
    <property type="match status" value="1"/>
</dbReference>
<evidence type="ECO:0000256" key="7">
    <source>
        <dbReference type="ARBA" id="ARBA00047899"/>
    </source>
</evidence>
<dbReference type="Gene3D" id="1.10.510.10">
    <property type="entry name" value="Transferase(Phosphotransferase) domain 1"/>
    <property type="match status" value="1"/>
</dbReference>
<dbReference type="InterPro" id="IPR011009">
    <property type="entry name" value="Kinase-like_dom_sf"/>
</dbReference>
<dbReference type="PROSITE" id="PS50011">
    <property type="entry name" value="PROTEIN_KINASE_DOM"/>
    <property type="match status" value="1"/>
</dbReference>
<gene>
    <name evidence="11" type="primary">spkB_9</name>
    <name evidence="11" type="ORF">C1752_02839</name>
</gene>
<keyword evidence="4 9" id="KW-0547">Nucleotide-binding</keyword>
<dbReference type="OrthoDB" id="420726at2"/>
<dbReference type="CDD" id="cd14014">
    <property type="entry name" value="STKc_PknB_like"/>
    <property type="match status" value="1"/>
</dbReference>
<keyword evidence="3 11" id="KW-0808">Transferase</keyword>
<protein>
    <recommendedName>
        <fullName evidence="1">non-specific serine/threonine protein kinase</fullName>
        <ecNumber evidence="1">2.7.11.1</ecNumber>
    </recommendedName>
</protein>
<evidence type="ECO:0000313" key="12">
    <source>
        <dbReference type="Proteomes" id="UP000248857"/>
    </source>
</evidence>
<evidence type="ECO:0000256" key="5">
    <source>
        <dbReference type="ARBA" id="ARBA00022777"/>
    </source>
</evidence>
<dbReference type="SMART" id="SM00220">
    <property type="entry name" value="S_TKc"/>
    <property type="match status" value="1"/>
</dbReference>